<evidence type="ECO:0000259" key="12">
    <source>
        <dbReference type="PROSITE" id="PS50011"/>
    </source>
</evidence>
<evidence type="ECO:0000256" key="3">
    <source>
        <dbReference type="ARBA" id="ARBA00022777"/>
    </source>
</evidence>
<feature type="compositionally biased region" description="Low complexity" evidence="11">
    <location>
        <begin position="119"/>
        <end position="162"/>
    </location>
</feature>
<feature type="region of interest" description="Disordered" evidence="11">
    <location>
        <begin position="1795"/>
        <end position="1824"/>
    </location>
</feature>
<feature type="compositionally biased region" description="Low complexity" evidence="11">
    <location>
        <begin position="534"/>
        <end position="549"/>
    </location>
</feature>
<keyword evidence="10" id="KW-0175">Coiled coil</keyword>
<comment type="similarity">
    <text evidence="5">Belongs to the protein kinase superfamily. STE Ser/Thr protein kinase family. MAP kinase kinase subfamily.</text>
</comment>
<gene>
    <name evidence="13" type="ORF">TTHERM_01111050</name>
</gene>
<comment type="catalytic activity">
    <reaction evidence="9">
        <text>L-tyrosyl-[protein] + ATP = O-phospho-L-tyrosyl-[protein] + ADP + H(+)</text>
        <dbReference type="Rhea" id="RHEA:10596"/>
        <dbReference type="Rhea" id="RHEA-COMP:10136"/>
        <dbReference type="Rhea" id="RHEA-COMP:20101"/>
        <dbReference type="ChEBI" id="CHEBI:15378"/>
        <dbReference type="ChEBI" id="CHEBI:30616"/>
        <dbReference type="ChEBI" id="CHEBI:46858"/>
        <dbReference type="ChEBI" id="CHEBI:61978"/>
        <dbReference type="ChEBI" id="CHEBI:456216"/>
        <dbReference type="EC" id="2.7.12.2"/>
    </reaction>
</comment>
<feature type="compositionally biased region" description="Polar residues" evidence="11">
    <location>
        <begin position="1"/>
        <end position="13"/>
    </location>
</feature>
<dbReference type="InterPro" id="IPR008271">
    <property type="entry name" value="Ser/Thr_kinase_AS"/>
</dbReference>
<proteinExistence type="inferred from homology"/>
<feature type="compositionally biased region" description="Polar residues" evidence="11">
    <location>
        <begin position="1702"/>
        <end position="1715"/>
    </location>
</feature>
<evidence type="ECO:0000256" key="1">
    <source>
        <dbReference type="ARBA" id="ARBA00022679"/>
    </source>
</evidence>
<comment type="catalytic activity">
    <reaction evidence="8">
        <text>L-threonyl-[protein] + ATP = O-phospho-L-threonyl-[protein] + ADP + H(+)</text>
        <dbReference type="Rhea" id="RHEA:46608"/>
        <dbReference type="Rhea" id="RHEA-COMP:11060"/>
        <dbReference type="Rhea" id="RHEA-COMP:11605"/>
        <dbReference type="ChEBI" id="CHEBI:15378"/>
        <dbReference type="ChEBI" id="CHEBI:30013"/>
        <dbReference type="ChEBI" id="CHEBI:30616"/>
        <dbReference type="ChEBI" id="CHEBI:61977"/>
        <dbReference type="ChEBI" id="CHEBI:456216"/>
        <dbReference type="EC" id="2.7.12.2"/>
    </reaction>
</comment>
<comment type="catalytic activity">
    <reaction evidence="7">
        <text>L-seryl-[protein] + ATP = O-phospho-L-seryl-[protein] + ADP + H(+)</text>
        <dbReference type="Rhea" id="RHEA:17989"/>
        <dbReference type="Rhea" id="RHEA-COMP:9863"/>
        <dbReference type="Rhea" id="RHEA-COMP:11604"/>
        <dbReference type="ChEBI" id="CHEBI:15378"/>
        <dbReference type="ChEBI" id="CHEBI:29999"/>
        <dbReference type="ChEBI" id="CHEBI:30616"/>
        <dbReference type="ChEBI" id="CHEBI:83421"/>
        <dbReference type="ChEBI" id="CHEBI:456216"/>
        <dbReference type="EC" id="2.7.12.2"/>
    </reaction>
</comment>
<feature type="domain" description="Protein kinase" evidence="12">
    <location>
        <begin position="229"/>
        <end position="489"/>
    </location>
</feature>
<feature type="region of interest" description="Disordered" evidence="11">
    <location>
        <begin position="1667"/>
        <end position="1719"/>
    </location>
</feature>
<dbReference type="Proteomes" id="UP000009168">
    <property type="component" value="Unassembled WGS sequence"/>
</dbReference>
<protein>
    <recommendedName>
        <fullName evidence="6">mitogen-activated protein kinase kinase</fullName>
        <ecNumber evidence="6">2.7.12.2</ecNumber>
    </recommendedName>
</protein>
<feature type="region of interest" description="Disordered" evidence="11">
    <location>
        <begin position="795"/>
        <end position="815"/>
    </location>
</feature>
<feature type="coiled-coil region" evidence="10">
    <location>
        <begin position="605"/>
        <end position="670"/>
    </location>
</feature>
<evidence type="ECO:0000256" key="2">
    <source>
        <dbReference type="ARBA" id="ARBA00022741"/>
    </source>
</evidence>
<dbReference type="PROSITE" id="PS00108">
    <property type="entry name" value="PROTEIN_KINASE_ST"/>
    <property type="match status" value="1"/>
</dbReference>
<feature type="compositionally biased region" description="Low complexity" evidence="11">
    <location>
        <begin position="1551"/>
        <end position="1577"/>
    </location>
</feature>
<keyword evidence="14" id="KW-1185">Reference proteome</keyword>
<feature type="region of interest" description="Disordered" evidence="11">
    <location>
        <begin position="103"/>
        <end position="162"/>
    </location>
</feature>
<evidence type="ECO:0000256" key="4">
    <source>
        <dbReference type="ARBA" id="ARBA00022840"/>
    </source>
</evidence>
<reference evidence="13" key="1">
    <citation type="submission" date="2008-09" db="EMBL/GenBank/DDBJ databases">
        <authorList>
            <person name="Eisen J.A."/>
            <person name="Wu M."/>
            <person name="Wu D."/>
            <person name="Nierman W.C."/>
            <person name="Orias E."/>
            <person name="Delcher A.L."/>
            <person name="Salzberg S.L."/>
        </authorList>
    </citation>
    <scope>NUCLEOTIDE SEQUENCE</scope>
    <source>
        <strain evidence="13">SB210</strain>
    </source>
</reference>
<evidence type="ECO:0000256" key="6">
    <source>
        <dbReference type="ARBA" id="ARBA00038999"/>
    </source>
</evidence>
<evidence type="ECO:0000256" key="7">
    <source>
        <dbReference type="ARBA" id="ARBA00049014"/>
    </source>
</evidence>
<dbReference type="PANTHER" id="PTHR48013">
    <property type="entry name" value="DUAL SPECIFICITY MITOGEN-ACTIVATED PROTEIN KINASE KINASE 5-RELATED"/>
    <property type="match status" value="1"/>
</dbReference>
<dbReference type="RefSeq" id="XP_001025937.2">
    <property type="nucleotide sequence ID" value="XM_001025937.3"/>
</dbReference>
<feature type="compositionally biased region" description="Polar residues" evidence="11">
    <location>
        <begin position="1507"/>
        <end position="1550"/>
    </location>
</feature>
<feature type="compositionally biased region" description="Low complexity" evidence="11">
    <location>
        <begin position="1742"/>
        <end position="1758"/>
    </location>
</feature>
<name>Q24D49_TETTS</name>
<dbReference type="InParanoid" id="Q24D49"/>
<feature type="compositionally biased region" description="Polar residues" evidence="11">
    <location>
        <begin position="1671"/>
        <end position="1694"/>
    </location>
</feature>
<evidence type="ECO:0000256" key="10">
    <source>
        <dbReference type="SAM" id="Coils"/>
    </source>
</evidence>
<feature type="compositionally biased region" description="Polar residues" evidence="11">
    <location>
        <begin position="1802"/>
        <end position="1811"/>
    </location>
</feature>
<feature type="region of interest" description="Disordered" evidence="11">
    <location>
        <begin position="1737"/>
        <end position="1758"/>
    </location>
</feature>
<dbReference type="GO" id="GO:0004708">
    <property type="term" value="F:MAP kinase kinase activity"/>
    <property type="evidence" value="ECO:0007669"/>
    <property type="project" value="UniProtKB-EC"/>
</dbReference>
<feature type="compositionally biased region" description="Low complexity" evidence="11">
    <location>
        <begin position="799"/>
        <end position="814"/>
    </location>
</feature>
<dbReference type="PROSITE" id="PS50011">
    <property type="entry name" value="PROTEIN_KINASE_DOM"/>
    <property type="match status" value="1"/>
</dbReference>
<dbReference type="HOGENOM" id="CLU_233917_0_0_1"/>
<feature type="compositionally biased region" description="Low complexity" evidence="11">
    <location>
        <begin position="18"/>
        <end position="30"/>
    </location>
</feature>
<feature type="region of interest" description="Disordered" evidence="11">
    <location>
        <begin position="527"/>
        <end position="549"/>
    </location>
</feature>
<dbReference type="Gene3D" id="1.10.510.10">
    <property type="entry name" value="Transferase(Phosphotransferase) domain 1"/>
    <property type="match status" value="1"/>
</dbReference>
<feature type="region of interest" description="Disordered" evidence="11">
    <location>
        <begin position="840"/>
        <end position="859"/>
    </location>
</feature>
<dbReference type="EC" id="2.7.12.2" evidence="6"/>
<evidence type="ECO:0000256" key="8">
    <source>
        <dbReference type="ARBA" id="ARBA00049299"/>
    </source>
</evidence>
<dbReference type="KEGG" id="tet:TTHERM_01111050"/>
<reference evidence="13" key="2">
    <citation type="submission" date="2014-02" db="EMBL/GenBank/DDBJ databases">
        <title>Annotation update of Tetrahymena thermophila SB210.</title>
        <authorList>
            <person name="Bidwell S."/>
            <person name="Michalis H.M."/>
            <person name="Zafar N."/>
            <person name="Joardar V."/>
            <person name="Miao W."/>
            <person name="Russ C."/>
            <person name="Eisen J."/>
            <person name="Wu M."/>
            <person name="Wu D."/>
            <person name="Nierman W."/>
            <person name="Orias E."/>
            <person name="Delcher A."/>
            <person name="Salzberg S."/>
            <person name="Coyne R."/>
        </authorList>
    </citation>
    <scope>NUCLEOTIDE SEQUENCE</scope>
    <source>
        <strain evidence="13">SB210</strain>
    </source>
</reference>
<organism evidence="13 14">
    <name type="scientific">Tetrahymena thermophila (strain SB210)</name>
    <dbReference type="NCBI Taxonomy" id="312017"/>
    <lineage>
        <taxon>Eukaryota</taxon>
        <taxon>Sar</taxon>
        <taxon>Alveolata</taxon>
        <taxon>Ciliophora</taxon>
        <taxon>Intramacronucleata</taxon>
        <taxon>Oligohymenophorea</taxon>
        <taxon>Hymenostomatida</taxon>
        <taxon>Tetrahymenina</taxon>
        <taxon>Tetrahymenidae</taxon>
        <taxon>Tetrahymena</taxon>
    </lineage>
</organism>
<evidence type="ECO:0000313" key="13">
    <source>
        <dbReference type="EMBL" id="EAS05692.2"/>
    </source>
</evidence>
<accession>Q24D49</accession>
<dbReference type="InterPro" id="IPR011009">
    <property type="entry name" value="Kinase-like_dom_sf"/>
</dbReference>
<dbReference type="SMART" id="SM00220">
    <property type="entry name" value="S_TKc"/>
    <property type="match status" value="1"/>
</dbReference>
<keyword evidence="2" id="KW-0547">Nucleotide-binding</keyword>
<dbReference type="GO" id="GO:0005524">
    <property type="term" value="F:ATP binding"/>
    <property type="evidence" value="ECO:0007669"/>
    <property type="project" value="UniProtKB-KW"/>
</dbReference>
<dbReference type="Gene3D" id="3.30.200.20">
    <property type="entry name" value="Phosphorylase Kinase, domain 1"/>
    <property type="match status" value="1"/>
</dbReference>
<dbReference type="STRING" id="312017.Q24D49"/>
<feature type="region of interest" description="Disordered" evidence="11">
    <location>
        <begin position="1"/>
        <end position="54"/>
    </location>
</feature>
<dbReference type="PANTHER" id="PTHR48013:SF9">
    <property type="entry name" value="DUAL SPECIFICITY MITOGEN-ACTIVATED PROTEIN KINASE KINASE 5"/>
    <property type="match status" value="1"/>
</dbReference>
<dbReference type="OrthoDB" id="10252354at2759"/>
<feature type="compositionally biased region" description="Basic and acidic residues" evidence="11">
    <location>
        <begin position="109"/>
        <end position="118"/>
    </location>
</feature>
<dbReference type="SUPFAM" id="SSF56112">
    <property type="entry name" value="Protein kinase-like (PK-like)"/>
    <property type="match status" value="1"/>
</dbReference>
<evidence type="ECO:0000256" key="9">
    <source>
        <dbReference type="ARBA" id="ARBA00051693"/>
    </source>
</evidence>
<feature type="region of interest" description="Disordered" evidence="11">
    <location>
        <begin position="1505"/>
        <end position="1577"/>
    </location>
</feature>
<keyword evidence="3 13" id="KW-0418">Kinase</keyword>
<keyword evidence="4" id="KW-0067">ATP-binding</keyword>
<dbReference type="CDD" id="cd06623">
    <property type="entry name" value="PKc_MAPKK_plant_like"/>
    <property type="match status" value="1"/>
</dbReference>
<keyword evidence="1" id="KW-0808">Transferase</keyword>
<sequence>MNEEQLQQCSNLKEGNESSEQQQEPQPQQQIAANVTPKNEKKEESSNNESNGEKTFYLHKLKKKVNLNIKIPNQQKNEDYADLTNGTLFNGNVIIDKEGVKGLEQQQHQNKDSNDKNNQKQNVEQKNAQDQKQQTNQSQIQTDHNNNNQNSQNGNQQQGSRLNSGNIAIINSKTKQVITKANITQNNLANSNVTYKTPQDQMKDKQASQDSAENQYIEINGNHLLISELRRVKVLGHGSSGLVELAVHDATGIVIGIKSIPLLMNSSFRKQLDQELKTLIQCESDSIVKCYGAYIQKCMINITLEYMDLGTVHDLVKKVGPLPEIIVAIMAIQVLKGLDYIHNKAKVIHRDIKPSNLLVNSKGQVKIADFGVSANLESAVEVKNWVGTVTYMSPERFRGQAYTANTDIWSLGLTICECALGTYPYFDSNQYEKKENLSFWELLEYFNMKPAPRLPENYSEEMKDFVAKCFKKSPLDRPHSHDLLNHEMVKKFSQYDSSYFEEWITKNNLKPAQDKYEPAPVVSTVQNTPYFSHQNPPNQTQQTSNQSYQQIKNHDQINLNQQHNQQNQNGSIQVQQGQNNLSIQQLNSTFRKNSQVQNQQNPVQQQQQQQQQQQLQQNINQSNIQQQIVQQQVNSQSQQQVQNLIALQQNQQQQQQQQQIQQQQQQMSSQALNSQQLHINTNLANQNKSNNNSIYQISPTIHTFRPNQEQESENAQEVDEFINDPNEFYGPSDNKTKGIVHQRISSLSDKLAPAAPTAATNTSNSRKSSQILNCNFQEMTITSNEIVDSINSPLPIETSIQNPQIPNQQQNSNSRIKQFQIKNPTNLNIQQINQDNLQRSNQSQIITQQDQNQQNASQNQPIIQKQNIGHHYSASISIGQQQRNSNTPRTSLQYVNNGVQMVQVGYDRMNNSIGVSQIVSPQSQLNSQKVSPSQAAEQFQQTASNQMHGNLNSNQSQSVYLQQQHILQQQQFQLNLQKIEQVTGGASQNNTPKLITPLASSSINNNIQQAQNNYQINNQAQNIDNVVQINPNQQQKFSVPDAQQNQQLQIQQQQLQISQQQNKYFSSQNAQIRKQSSLQINMAPQSNQLAQTKANNLNSQPALELNEANLQQIQSEYYESINNQYDIALIQGVNGNLIANQIQEIGQLQNQQYQQQPQQIQYQQINNYSLPPKPLSNQKINTPSNQAHSLSIQKQNSVGSAVNQQVYQNQINQKIIQNQNAANLHQQQLIVQQNIQQQQQLISNQLQQQNSPDYSNQFNQIQYQQQNQGMQQFQNMVNKINQQQIVVSQQLIQSQNMAFYQQSQNLTNYNPSVRNIIQSEDLQTEVHKRIEEDHLKLKQLITNDFSQKFVDNLLNSLQIRVKQKIFEQLSSLIEKEYQIEFQVLMNNITNQLFQPPQIQQQQQQQIIQQNAQTQSNQSYQFPPAFINQPSNAFPQQQQVVKNNFYFQQFCSQLLLLQQLQQVTQMQANPQLNINGPLIVNGPEQIPQQVQQIPNNAAATAIRINTNLPQDKNSNTQNSTPLSYKSGSPKQNNSSPITINQNNNLSKQIASQKQNEMQAPQNQQFQQINQANQSTQDQKAVNNNLSINQIQSNTNQITSNNHDELNAQQKLVPQSQNARQVQQPLPIDIVTTQEQQQTQQQSIQQQQLLLQQQQQQFMTQSQDVFARERTKQFSQTPQNQATQNVNKNGSYTTSHQQQVQQQKAPSQFNKNATISDDPNKATDFELSKAIQKQLGEQKSTLNQPHTQQQKQQANQVKENDLQFQDQIDLQDNSSGAHPHAATTCPHQATINQLQQSSNNPPQIVNNPNSSKSKLAHQGSNNIENTNNFNNIQHGQQINILNDEVNDTEISVSNNISNDTSPINDEELLPNPVLKQNYISTSAQNSQNDHNLQQIVAGNGNQSQSQSNINVNIVGLPKRLTRESIIINNPQQQAELAQNINQQQPAAASQGQIPQQTVNQKVIPVSPNFNSEEAETSKKKPQFADGTKVVINIQEQNQIKKK</sequence>
<dbReference type="GeneID" id="7846995"/>
<dbReference type="Pfam" id="PF00069">
    <property type="entry name" value="Pkinase"/>
    <property type="match status" value="1"/>
</dbReference>
<evidence type="ECO:0000256" key="11">
    <source>
        <dbReference type="SAM" id="MobiDB-lite"/>
    </source>
</evidence>
<dbReference type="InterPro" id="IPR000719">
    <property type="entry name" value="Prot_kinase_dom"/>
</dbReference>
<evidence type="ECO:0000313" key="14">
    <source>
        <dbReference type="Proteomes" id="UP000009168"/>
    </source>
</evidence>
<dbReference type="eggNOG" id="KOG0581">
    <property type="taxonomic scope" value="Eukaryota"/>
</dbReference>
<dbReference type="EMBL" id="GG662333">
    <property type="protein sequence ID" value="EAS05692.2"/>
    <property type="molecule type" value="Genomic_DNA"/>
</dbReference>
<evidence type="ECO:0000256" key="5">
    <source>
        <dbReference type="ARBA" id="ARBA00038035"/>
    </source>
</evidence>